<evidence type="ECO:0000256" key="3">
    <source>
        <dbReference type="ARBA" id="ARBA00012663"/>
    </source>
</evidence>
<evidence type="ECO:0000256" key="2">
    <source>
        <dbReference type="ARBA" id="ARBA00005336"/>
    </source>
</evidence>
<name>A0A2T2YA20_9BACT</name>
<dbReference type="InterPro" id="IPR036881">
    <property type="entry name" value="Glyco_hydro_3_C_sf"/>
</dbReference>
<evidence type="ECO:0000256" key="1">
    <source>
        <dbReference type="ARBA" id="ARBA00001231"/>
    </source>
</evidence>
<dbReference type="GO" id="GO:0004563">
    <property type="term" value="F:beta-N-acetylhexosaminidase activity"/>
    <property type="evidence" value="ECO:0007669"/>
    <property type="project" value="UniProtKB-EC"/>
</dbReference>
<dbReference type="Pfam" id="PF00144">
    <property type="entry name" value="Beta-lactamase"/>
    <property type="match status" value="1"/>
</dbReference>
<dbReference type="Proteomes" id="UP000240357">
    <property type="component" value="Unassembled WGS sequence"/>
</dbReference>
<keyword evidence="10" id="KW-1185">Reference proteome</keyword>
<protein>
    <recommendedName>
        <fullName evidence="3">beta-N-acetylhexosaminidase</fullName>
        <ecNumber evidence="3">3.2.1.52</ecNumber>
    </recommendedName>
</protein>
<dbReference type="Gene3D" id="3.20.20.300">
    <property type="entry name" value="Glycoside hydrolase, family 3, N-terminal domain"/>
    <property type="match status" value="1"/>
</dbReference>
<dbReference type="SUPFAM" id="SSF51445">
    <property type="entry name" value="(Trans)glycosidases"/>
    <property type="match status" value="1"/>
</dbReference>
<evidence type="ECO:0000259" key="7">
    <source>
        <dbReference type="Pfam" id="PF00144"/>
    </source>
</evidence>
<dbReference type="SUPFAM" id="SSF56601">
    <property type="entry name" value="beta-lactamase/transpeptidase-like"/>
    <property type="match status" value="1"/>
</dbReference>
<feature type="domain" description="Glycoside hydrolase family 3 N-terminal" evidence="8">
    <location>
        <begin position="47"/>
        <end position="363"/>
    </location>
</feature>
<dbReference type="InterPro" id="IPR001764">
    <property type="entry name" value="Glyco_hydro_3_N"/>
</dbReference>
<dbReference type="PRINTS" id="PR00133">
    <property type="entry name" value="GLHYDRLASE3"/>
</dbReference>
<dbReference type="AlphaFoldDB" id="A0A2T2YA20"/>
<feature type="region of interest" description="Disordered" evidence="6">
    <location>
        <begin position="985"/>
        <end position="1005"/>
    </location>
</feature>
<dbReference type="GO" id="GO:0009254">
    <property type="term" value="P:peptidoglycan turnover"/>
    <property type="evidence" value="ECO:0007669"/>
    <property type="project" value="TreeGrafter"/>
</dbReference>
<keyword evidence="4 9" id="KW-0378">Hydrolase</keyword>
<evidence type="ECO:0000313" key="10">
    <source>
        <dbReference type="Proteomes" id="UP000240357"/>
    </source>
</evidence>
<dbReference type="InterPro" id="IPR050226">
    <property type="entry name" value="NagZ_Beta-hexosaminidase"/>
</dbReference>
<dbReference type="Gene3D" id="3.40.710.10">
    <property type="entry name" value="DD-peptidase/beta-lactamase superfamily"/>
    <property type="match status" value="1"/>
</dbReference>
<dbReference type="EC" id="3.2.1.52" evidence="3"/>
<proteinExistence type="inferred from homology"/>
<keyword evidence="5" id="KW-0326">Glycosidase</keyword>
<dbReference type="PANTHER" id="PTHR30480">
    <property type="entry name" value="BETA-HEXOSAMINIDASE-RELATED"/>
    <property type="match status" value="1"/>
</dbReference>
<dbReference type="Pfam" id="PF00933">
    <property type="entry name" value="Glyco_hydro_3"/>
    <property type="match status" value="1"/>
</dbReference>
<dbReference type="SUPFAM" id="SSF52279">
    <property type="entry name" value="Beta-D-glucan exohydrolase, C-terminal domain"/>
    <property type="match status" value="1"/>
</dbReference>
<evidence type="ECO:0000256" key="4">
    <source>
        <dbReference type="ARBA" id="ARBA00022801"/>
    </source>
</evidence>
<dbReference type="InterPro" id="IPR001466">
    <property type="entry name" value="Beta-lactam-related"/>
</dbReference>
<dbReference type="OrthoDB" id="9805821at2"/>
<evidence type="ECO:0000313" key="9">
    <source>
        <dbReference type="EMBL" id="PSR52362.1"/>
    </source>
</evidence>
<comment type="catalytic activity">
    <reaction evidence="1">
        <text>Hydrolysis of terminal non-reducing N-acetyl-D-hexosamine residues in N-acetyl-beta-D-hexosaminides.</text>
        <dbReference type="EC" id="3.2.1.52"/>
    </reaction>
</comment>
<evidence type="ECO:0000256" key="6">
    <source>
        <dbReference type="SAM" id="MobiDB-lite"/>
    </source>
</evidence>
<dbReference type="Gene3D" id="3.40.50.1700">
    <property type="entry name" value="Glycoside hydrolase family 3 C-terminal domain"/>
    <property type="match status" value="1"/>
</dbReference>
<feature type="domain" description="Beta-lactamase-related" evidence="7">
    <location>
        <begin position="594"/>
        <end position="955"/>
    </location>
</feature>
<accession>A0A2T2YA20</accession>
<sequence length="1005" mass="111281">MAGYFMKHLLTAVFLLYSILASGQQFLQTSPAAQRWVDSTFRKLSKNEKIAQLMVIRLSERKGNEAVFYDKEVSKFVQKYNIGSVCLFQGKATQHAAILNNLQAKARTPILVTIDGETGLGMRFSDVKPFPYQLTLGAIPDAAVAYQLGNAIGEQCRRMGIQVDYAPVVDINNNPNNPVINFRSLGEDKYKVSLLATQIMKGMQDKGVMATAKHFPGHGDVAVDSHLDLPVINKTLPQLEDLELYPFRQLIKEGVGSVMVAHLYIPAIDTIRNQATSLSRKNVNGLLRGQLGFNGLTFTDALEMKGVTKFYPQGEAAVQSIIAGNDMLCLPGDVENSIKAIRHARREHKLTWSEIDEKVKKVLLVKYNLGLSQKPSIDTTRLVADLNAKVNPLKKEIYQQAITLVRQIDSTVLPIAKGKKVAYVGIGITRPNRFAEQLQESYGAACYYFGYKADTTQAKTILNTLQAEKYDVVILGLHQYQRYPAKNFGISPAAFSLLQQIQQKPNTISLAFGNPYALKNFTEARNLIAAYEDDSIMHEVAVNVLHGNIISQGKLPVTITPELVYGSGINKNYALPVVAPALVGLDSVKLKQIDSIATDAIAQGATPGCVVLVAKNGKIAFQKAYGTLEYDGKEPVTLETVYDMASVTKISATTVSVMKLFEEGRLDLQKTLGDYLPEVRNTDKAPLTIKNILLHQAGLVPFITFYKETMDEATGKPKPGIYSTISSPMYPVRVGENMYLRRDWADTISKRIIQSKLGPANTYVYSDNDFIYLGKVVAQITGQPLDEYVRKTFYLPLGMRSTTFKPREHLPLNLIAPTEQEPFFRNQLVRGDVHDPGAALLGGVAGHAGLFSNIYDLAKLYQLLLNGGELNGIRLFKKETIDYFTGYHSDISRRGLGFDKPEKDNATRKNPYPALSASPATFGHTGFTGIGVWADPTNDLLFLFFSNRVNPKVNNKLLEMNVRGKIQEVVYQSIIKPTPKTLTKNKVLATSQSKTSKIKKPRTRS</sequence>
<dbReference type="InterPro" id="IPR012338">
    <property type="entry name" value="Beta-lactam/transpept-like"/>
</dbReference>
<organism evidence="9 10">
    <name type="scientific">Adhaeribacter arboris</name>
    <dbReference type="NCBI Taxonomy" id="2072846"/>
    <lineage>
        <taxon>Bacteria</taxon>
        <taxon>Pseudomonadati</taxon>
        <taxon>Bacteroidota</taxon>
        <taxon>Cytophagia</taxon>
        <taxon>Cytophagales</taxon>
        <taxon>Hymenobacteraceae</taxon>
        <taxon>Adhaeribacter</taxon>
    </lineage>
</organism>
<dbReference type="PANTHER" id="PTHR30480:SF13">
    <property type="entry name" value="BETA-HEXOSAMINIDASE"/>
    <property type="match status" value="1"/>
</dbReference>
<comment type="similarity">
    <text evidence="2">Belongs to the glycosyl hydrolase 3 family.</text>
</comment>
<reference evidence="9 10" key="1">
    <citation type="submission" date="2018-03" db="EMBL/GenBank/DDBJ databases">
        <title>Adhaeribacter sp. HMF7605 Genome sequencing and assembly.</title>
        <authorList>
            <person name="Kang H."/>
            <person name="Kang J."/>
            <person name="Cha I."/>
            <person name="Kim H."/>
            <person name="Joh K."/>
        </authorList>
    </citation>
    <scope>NUCLEOTIDE SEQUENCE [LARGE SCALE GENOMIC DNA]</scope>
    <source>
        <strain evidence="9 10">HMF7605</strain>
    </source>
</reference>
<dbReference type="GO" id="GO:0005975">
    <property type="term" value="P:carbohydrate metabolic process"/>
    <property type="evidence" value="ECO:0007669"/>
    <property type="project" value="InterPro"/>
</dbReference>
<comment type="caution">
    <text evidence="9">The sequence shown here is derived from an EMBL/GenBank/DDBJ whole genome shotgun (WGS) entry which is preliminary data.</text>
</comment>
<feature type="compositionally biased region" description="Polar residues" evidence="6">
    <location>
        <begin position="985"/>
        <end position="995"/>
    </location>
</feature>
<dbReference type="EMBL" id="PYFT01000001">
    <property type="protein sequence ID" value="PSR52362.1"/>
    <property type="molecule type" value="Genomic_DNA"/>
</dbReference>
<dbReference type="InterPro" id="IPR036962">
    <property type="entry name" value="Glyco_hydro_3_N_sf"/>
</dbReference>
<dbReference type="InterPro" id="IPR017853">
    <property type="entry name" value="GH"/>
</dbReference>
<feature type="compositionally biased region" description="Basic residues" evidence="6">
    <location>
        <begin position="996"/>
        <end position="1005"/>
    </location>
</feature>
<evidence type="ECO:0000256" key="5">
    <source>
        <dbReference type="ARBA" id="ARBA00023295"/>
    </source>
</evidence>
<gene>
    <name evidence="9" type="ORF">AHMF7605_01900</name>
</gene>
<evidence type="ECO:0000259" key="8">
    <source>
        <dbReference type="Pfam" id="PF00933"/>
    </source>
</evidence>